<dbReference type="InterPro" id="IPR027417">
    <property type="entry name" value="P-loop_NTPase"/>
</dbReference>
<dbReference type="PATRIC" id="fig|1158608.3.peg.2993"/>
<evidence type="ECO:0008006" key="5">
    <source>
        <dbReference type="Google" id="ProtNLM"/>
    </source>
</evidence>
<dbReference type="Gene3D" id="3.40.50.300">
    <property type="entry name" value="P-loop containing nucleotide triphosphate hydrolases"/>
    <property type="match status" value="1"/>
</dbReference>
<proteinExistence type="predicted"/>
<dbReference type="OrthoDB" id="7788065at2"/>
<evidence type="ECO:0000313" key="1">
    <source>
        <dbReference type="EMBL" id="EOH92394.1"/>
    </source>
</evidence>
<name>R2SWG1_9ENTE</name>
<organism evidence="1 3">
    <name type="scientific">Enterococcus haemoperoxidus ATCC BAA-382</name>
    <dbReference type="NCBI Taxonomy" id="1158608"/>
    <lineage>
        <taxon>Bacteria</taxon>
        <taxon>Bacillati</taxon>
        <taxon>Bacillota</taxon>
        <taxon>Bacilli</taxon>
        <taxon>Lactobacillales</taxon>
        <taxon>Enterococcaceae</taxon>
        <taxon>Enterococcus</taxon>
    </lineage>
</organism>
<comment type="caution">
    <text evidence="1">The sequence shown here is derived from an EMBL/GenBank/DDBJ whole genome shotgun (WGS) entry which is preliminary data.</text>
</comment>
<dbReference type="RefSeq" id="WP_010763215.1">
    <property type="nucleotide sequence ID" value="NZ_KB946316.1"/>
</dbReference>
<dbReference type="SUPFAM" id="SSF52540">
    <property type="entry name" value="P-loop containing nucleoside triphosphate hydrolases"/>
    <property type="match status" value="1"/>
</dbReference>
<dbReference type="eggNOG" id="COG2256">
    <property type="taxonomic scope" value="Bacteria"/>
</dbReference>
<dbReference type="EMBL" id="AJAR01000030">
    <property type="protein sequence ID" value="EOH92394.1"/>
    <property type="molecule type" value="Genomic_DNA"/>
</dbReference>
<evidence type="ECO:0000313" key="2">
    <source>
        <dbReference type="EMBL" id="EOT61760.1"/>
    </source>
</evidence>
<sequence>MSNFFYRTEDIKPDEVHNYFVESNEDRKIIESLKDVPPVILVGSRGVGKSFLFRMAQYELNKDFESKKILPVYVTFRGSCLIDRSNQGQFHKWMLAKICNEILRALRKRGLMSLTLETTRSLSGDNQIFEDTETSFEKIAKAFENSWKTQSSVINTAILPDIDVFLNAIEDICEELGIQRIKIFIDEAAHVFIAEQQRQFFTLYRDLRSPYLTCNAAVYPGVTVYGDSFQPSHDAVMINLSRDVQEENYLRTMKEIVLKQSEGDKLAKIISERGENFKILAYAASGNPRHLLKTITKAQNLTSKNVNNIFRDYYRVDIWSEHSQLAEKYSGHKSLIDWGRNFIEDEVLPSIKEKNDSRLTIVELAKKSSSSYFWVHRDVPENIKNSLRLLEYTGILKENGSGIKGTRKQVGNRYFVNLGLLLSLESTPTSNGLEIINFLSPRIPTEYGINNKLYKEIEDLNIDIKNSELSTILKDLLAKKINVLDLPKWQTDELKKIGMTTIEDILRASEDRFKEIFMVGEIRARRISNSAKSAVYEYLSD</sequence>
<dbReference type="InterPro" id="IPR056955">
    <property type="entry name" value="ORC-CDC6-like"/>
</dbReference>
<dbReference type="Proteomes" id="UP000013858">
    <property type="component" value="Unassembled WGS sequence"/>
</dbReference>
<keyword evidence="4" id="KW-1185">Reference proteome</keyword>
<dbReference type="EMBL" id="ASVY01000002">
    <property type="protein sequence ID" value="EOT61760.1"/>
    <property type="molecule type" value="Genomic_DNA"/>
</dbReference>
<dbReference type="Proteomes" id="UP000014197">
    <property type="component" value="Unassembled WGS sequence"/>
</dbReference>
<evidence type="ECO:0000313" key="4">
    <source>
        <dbReference type="Proteomes" id="UP000014197"/>
    </source>
</evidence>
<dbReference type="STRING" id="155618.RV06_GL000586"/>
<accession>R2SWG1</accession>
<protein>
    <recommendedName>
        <fullName evidence="5">RNA polymerase alpha subunit C-terminal domain-containing protein</fullName>
    </recommendedName>
</protein>
<evidence type="ECO:0000313" key="3">
    <source>
        <dbReference type="Proteomes" id="UP000013858"/>
    </source>
</evidence>
<gene>
    <name evidence="2" type="ORF">I583_00742</name>
    <name evidence="1" type="ORF">UAW_03059</name>
</gene>
<reference evidence="1 3" key="1">
    <citation type="submission" date="2013-02" db="EMBL/GenBank/DDBJ databases">
        <title>The Genome Sequence of Enterococcus haemoperoxidus BAA-382.</title>
        <authorList>
            <consortium name="The Broad Institute Genome Sequencing Platform"/>
            <consortium name="The Broad Institute Genome Sequencing Center for Infectious Disease"/>
            <person name="Earl A.M."/>
            <person name="Gilmore M.S."/>
            <person name="Lebreton F."/>
            <person name="Walker B."/>
            <person name="Young S.K."/>
            <person name="Zeng Q."/>
            <person name="Gargeya S."/>
            <person name="Fitzgerald M."/>
            <person name="Haas B."/>
            <person name="Abouelleil A."/>
            <person name="Alvarado L."/>
            <person name="Arachchi H.M."/>
            <person name="Berlin A.M."/>
            <person name="Chapman S.B."/>
            <person name="Dewar J."/>
            <person name="Goldberg J."/>
            <person name="Griggs A."/>
            <person name="Gujja S."/>
            <person name="Hansen M."/>
            <person name="Howarth C."/>
            <person name="Imamovic A."/>
            <person name="Larimer J."/>
            <person name="McCowan C."/>
            <person name="Murphy C."/>
            <person name="Neiman D."/>
            <person name="Pearson M."/>
            <person name="Priest M."/>
            <person name="Roberts A."/>
            <person name="Saif S."/>
            <person name="Shea T."/>
            <person name="Sisk P."/>
            <person name="Sykes S."/>
            <person name="Wortman J."/>
            <person name="Nusbaum C."/>
            <person name="Birren B."/>
        </authorList>
    </citation>
    <scope>NUCLEOTIDE SEQUENCE [LARGE SCALE GENOMIC DNA]</scope>
    <source>
        <strain evidence="1 3">ATCC BAA-382</strain>
    </source>
</reference>
<reference evidence="2 4" key="2">
    <citation type="submission" date="2013-03" db="EMBL/GenBank/DDBJ databases">
        <title>The Genome Sequence of Enterococcus haemoperoxidus BAA-382 (PacBio/Illumina hybrid assembly).</title>
        <authorList>
            <consortium name="The Broad Institute Genomics Platform"/>
            <consortium name="The Broad Institute Genome Sequencing Center for Infectious Disease"/>
            <person name="Earl A."/>
            <person name="Russ C."/>
            <person name="Gilmore M."/>
            <person name="Surin D."/>
            <person name="Walker B."/>
            <person name="Young S."/>
            <person name="Zeng Q."/>
            <person name="Gargeya S."/>
            <person name="Fitzgerald M."/>
            <person name="Haas B."/>
            <person name="Abouelleil A."/>
            <person name="Allen A.W."/>
            <person name="Alvarado L."/>
            <person name="Arachchi H.M."/>
            <person name="Berlin A.M."/>
            <person name="Chapman S.B."/>
            <person name="Gainer-Dewar J."/>
            <person name="Goldberg J."/>
            <person name="Griggs A."/>
            <person name="Gujja S."/>
            <person name="Hansen M."/>
            <person name="Howarth C."/>
            <person name="Imamovic A."/>
            <person name="Ireland A."/>
            <person name="Larimer J."/>
            <person name="McCowan C."/>
            <person name="Murphy C."/>
            <person name="Pearson M."/>
            <person name="Poon T.W."/>
            <person name="Priest M."/>
            <person name="Roberts A."/>
            <person name="Saif S."/>
            <person name="Shea T."/>
            <person name="Sisk P."/>
            <person name="Sykes S."/>
            <person name="Wortman J."/>
            <person name="Nusbaum C."/>
            <person name="Birren B."/>
        </authorList>
    </citation>
    <scope>NUCLEOTIDE SEQUENCE [LARGE SCALE GENOMIC DNA]</scope>
    <source>
        <strain evidence="2 4">ATCC BAA-382</strain>
    </source>
</reference>
<dbReference type="AlphaFoldDB" id="R2SWG1"/>
<dbReference type="Pfam" id="PF24389">
    <property type="entry name" value="ORC-CDC6-like"/>
    <property type="match status" value="1"/>
</dbReference>